<dbReference type="GO" id="GO:0000963">
    <property type="term" value="P:mitochondrial RNA processing"/>
    <property type="evidence" value="ECO:0007669"/>
    <property type="project" value="TreeGrafter"/>
</dbReference>
<protein>
    <recommendedName>
        <fullName evidence="2">RNA-editing substrate-binding complex 6 protein domain-containing protein</fullName>
    </recommendedName>
</protein>
<dbReference type="OMA" id="WAYANIG"/>
<feature type="region of interest" description="Disordered" evidence="1">
    <location>
        <begin position="1"/>
        <end position="175"/>
    </location>
</feature>
<accession>E1Z2S4</accession>
<dbReference type="GO" id="GO:0044528">
    <property type="term" value="P:regulation of mitochondrial mRNA stability"/>
    <property type="evidence" value="ECO:0007669"/>
    <property type="project" value="TreeGrafter"/>
</dbReference>
<feature type="region of interest" description="Disordered" evidence="1">
    <location>
        <begin position="930"/>
        <end position="1151"/>
    </location>
</feature>
<dbReference type="InterPro" id="IPR058917">
    <property type="entry name" value="RESC6_dom"/>
</dbReference>
<reference evidence="3 4" key="1">
    <citation type="journal article" date="2010" name="Plant Cell">
        <title>The Chlorella variabilis NC64A genome reveals adaptation to photosymbiosis, coevolution with viruses, and cryptic sex.</title>
        <authorList>
            <person name="Blanc G."/>
            <person name="Duncan G."/>
            <person name="Agarkova I."/>
            <person name="Borodovsky M."/>
            <person name="Gurnon J."/>
            <person name="Kuo A."/>
            <person name="Lindquist E."/>
            <person name="Lucas S."/>
            <person name="Pangilinan J."/>
            <person name="Polle J."/>
            <person name="Salamov A."/>
            <person name="Terry A."/>
            <person name="Yamada T."/>
            <person name="Dunigan D.D."/>
            <person name="Grigoriev I.V."/>
            <person name="Claverie J.M."/>
            <person name="Van Etten J.L."/>
        </authorList>
    </citation>
    <scope>NUCLEOTIDE SEQUENCE [LARGE SCALE GENOMIC DNA]</scope>
    <source>
        <strain evidence="3 4">NC64A</strain>
    </source>
</reference>
<feature type="compositionally biased region" description="Low complexity" evidence="1">
    <location>
        <begin position="989"/>
        <end position="1012"/>
    </location>
</feature>
<dbReference type="Proteomes" id="UP000008141">
    <property type="component" value="Unassembled WGS sequence"/>
</dbReference>
<dbReference type="GO" id="GO:0003723">
    <property type="term" value="F:RNA binding"/>
    <property type="evidence" value="ECO:0007669"/>
    <property type="project" value="TreeGrafter"/>
</dbReference>
<evidence type="ECO:0000313" key="3">
    <source>
        <dbReference type="EMBL" id="EFN59714.1"/>
    </source>
</evidence>
<name>E1Z2S4_CHLVA</name>
<dbReference type="PANTHER" id="PTHR21228">
    <property type="entry name" value="FAST LEU-RICH DOMAIN-CONTAINING"/>
    <property type="match status" value="1"/>
</dbReference>
<dbReference type="GO" id="GO:1901259">
    <property type="term" value="P:chloroplast rRNA processing"/>
    <property type="evidence" value="ECO:0007669"/>
    <property type="project" value="TreeGrafter"/>
</dbReference>
<sequence>MASTGDSKGVEKQDIPASWPGRAPYVSPAMAPADDPKLRLVLPTAEKRGHEAVAAGGQLQGTPPRLPVPADDPQQPPLPAGDAASPPGDGSSKRRRVQISRVVQASGTDDASSPTSARSRDGTPRHGASPHSGRAGLSYPTSPNAAATSYLGGGGAEHAAFPQSPPQGGSGSWAGPDVRYDARYAAPPPHYFHPAPPLAYPLHGPVPMPYQGPLLLPGPQRPFHYGGPPPPPHHHQLRPPRAAPAYLGPPKDPAVAAAISCNKRITAATYAQEIFNIEHAVFDTVCLATAMHKLANLRGAPNLHAEIVQAPEFFKLKQLIRDEFLAEVAEEVKGKAREGNAQNVANMLWSFATLGYHPGDEVMHALAVAVQQKLADFTSQNMSNAVLSFAKLEFDPGDELLEGLAAEALRKIATFSPQALSNTLWGLSKLGINAPELMEGIGQAARFQLYEYNSQNLANSVWAYANIGVNPGDSLLQDFARVAIAKMPEFSPQNISNLLWAYAKLGVQHAELFAEAGRHAARIMHTFTPQSVANMAWAYATLDQCPDATLLHALVGHAARMLPEFSPQNLSNTAWALATLKECEPGLLSGISMEVTRRLLDRSGAADDFSRQHLANLVWALATLEFDPGKRSLMCMAEALVTRADLCNPQEVQQNLSNLAWAYSKLAHMDEALMTAIADRAESMIHDLSLQHCTNLTWAYSSLKWTTPTLMPALVAESKARLADTQLNVQQLCNLLWSLGISEACDREVFQAYMLMLAESPDQQWPIPGELLALAQHAWVQVSEFHSEVSRMLSALGQPHTIEHLTDDHLFSVDIALPGERIALEVDGPHHFTANTFRPLGEMYCRWGAGVLQVAGQTHCRWRRADVLQAGGSAHAAAGAGLARGPFYHWSGESEENRQALLQRALREARAAPVPAVHPVQAAVTARLDAMRQRSEAPAYPAEQQQQAQQQQQLQPEQEHQQHQGQAPPQPQEPQQEPQAQGAGGGGPVSSPAALLPAAEPSKPAANPVAAAEPPPTASPTARREEEKVPPPHTSPPHLPAGPALQLPLPAGPPPTLPIPWDMLSLPEQQRWRPPTPLEAAQHQEAQGREPAPRSPPALLAGVPSQPGTVATPAVAHEQQPTTAHEPRPVQQQQQQQEQQATASGALDPAELQLLSAKETAVRLLESLAAELPGSAAHASAPPPVPAPLPAAQQLAPPSGTPPPAPPGQEQRGQGQQQAGTGGIAAGLAGPCLECPAPALGLPPQGAAEPGEGVTQAPPSSGPAPAGQLPPAL</sequence>
<feature type="compositionally biased region" description="Low complexity" evidence="1">
    <location>
        <begin position="936"/>
        <end position="956"/>
    </location>
</feature>
<dbReference type="OrthoDB" id="5955355at2759"/>
<feature type="region of interest" description="Disordered" evidence="1">
    <location>
        <begin position="1174"/>
        <end position="1273"/>
    </location>
</feature>
<feature type="region of interest" description="Disordered" evidence="1">
    <location>
        <begin position="217"/>
        <end position="247"/>
    </location>
</feature>
<dbReference type="InParanoid" id="E1Z2S4"/>
<gene>
    <name evidence="3" type="ORF">CHLNCDRAFT_133279</name>
</gene>
<dbReference type="GeneID" id="17358993"/>
<dbReference type="RefSeq" id="XP_005851816.1">
    <property type="nucleotide sequence ID" value="XM_005851754.1"/>
</dbReference>
<dbReference type="PANTHER" id="PTHR21228:SF40">
    <property type="entry name" value="LD45607P"/>
    <property type="match status" value="1"/>
</dbReference>
<dbReference type="eggNOG" id="ENOG502S18V">
    <property type="taxonomic scope" value="Eukaryota"/>
</dbReference>
<feature type="compositionally biased region" description="Low complexity" evidence="1">
    <location>
        <begin position="963"/>
        <end position="981"/>
    </location>
</feature>
<dbReference type="InterPro" id="IPR050870">
    <property type="entry name" value="FAST_kinase"/>
</dbReference>
<feature type="compositionally biased region" description="Low complexity" evidence="1">
    <location>
        <begin position="1226"/>
        <end position="1273"/>
    </location>
</feature>
<feature type="compositionally biased region" description="Pro residues" evidence="1">
    <location>
        <begin position="1031"/>
        <end position="1040"/>
    </location>
</feature>
<dbReference type="GO" id="GO:0005759">
    <property type="term" value="C:mitochondrial matrix"/>
    <property type="evidence" value="ECO:0007669"/>
    <property type="project" value="TreeGrafter"/>
</dbReference>
<feature type="compositionally biased region" description="Low complexity" evidence="1">
    <location>
        <begin position="1131"/>
        <end position="1140"/>
    </location>
</feature>
<dbReference type="AlphaFoldDB" id="E1Z2S4"/>
<feature type="compositionally biased region" description="Polar residues" evidence="1">
    <location>
        <begin position="101"/>
        <end position="117"/>
    </location>
</feature>
<feature type="compositionally biased region" description="Low complexity" evidence="1">
    <location>
        <begin position="217"/>
        <end position="226"/>
    </location>
</feature>
<feature type="domain" description="RNA-editing substrate-binding complex 6 protein" evidence="2">
    <location>
        <begin position="322"/>
        <end position="595"/>
    </location>
</feature>
<evidence type="ECO:0000313" key="4">
    <source>
        <dbReference type="Proteomes" id="UP000008141"/>
    </source>
</evidence>
<feature type="compositionally biased region" description="Low complexity" evidence="1">
    <location>
        <begin position="1208"/>
        <end position="1219"/>
    </location>
</feature>
<dbReference type="EMBL" id="GL433835">
    <property type="protein sequence ID" value="EFN59714.1"/>
    <property type="molecule type" value="Genomic_DNA"/>
</dbReference>
<dbReference type="GO" id="GO:0009507">
    <property type="term" value="C:chloroplast"/>
    <property type="evidence" value="ECO:0007669"/>
    <property type="project" value="GOC"/>
</dbReference>
<dbReference type="Pfam" id="PF26188">
    <property type="entry name" value="RESC6"/>
    <property type="match status" value="1"/>
</dbReference>
<organism evidence="4">
    <name type="scientific">Chlorella variabilis</name>
    <name type="common">Green alga</name>
    <dbReference type="NCBI Taxonomy" id="554065"/>
    <lineage>
        <taxon>Eukaryota</taxon>
        <taxon>Viridiplantae</taxon>
        <taxon>Chlorophyta</taxon>
        <taxon>core chlorophytes</taxon>
        <taxon>Trebouxiophyceae</taxon>
        <taxon>Chlorellales</taxon>
        <taxon>Chlorellaceae</taxon>
        <taxon>Chlorella clade</taxon>
        <taxon>Chlorella</taxon>
    </lineage>
</organism>
<evidence type="ECO:0000259" key="2">
    <source>
        <dbReference type="Pfam" id="PF26188"/>
    </source>
</evidence>
<evidence type="ECO:0000256" key="1">
    <source>
        <dbReference type="SAM" id="MobiDB-lite"/>
    </source>
</evidence>
<keyword evidence="4" id="KW-1185">Reference proteome</keyword>
<proteinExistence type="predicted"/>
<dbReference type="KEGG" id="cvr:CHLNCDRAFT_133279"/>
<dbReference type="GO" id="GO:0035770">
    <property type="term" value="C:ribonucleoprotein granule"/>
    <property type="evidence" value="ECO:0007669"/>
    <property type="project" value="TreeGrafter"/>
</dbReference>